<dbReference type="Pfam" id="PF01297">
    <property type="entry name" value="ZnuA"/>
    <property type="match status" value="1"/>
</dbReference>
<evidence type="ECO:0000256" key="2">
    <source>
        <dbReference type="ARBA" id="ARBA00022448"/>
    </source>
</evidence>
<evidence type="ECO:0000313" key="7">
    <source>
        <dbReference type="Proteomes" id="UP001529235"/>
    </source>
</evidence>
<reference evidence="6 7" key="1">
    <citation type="submission" date="2023-05" db="EMBL/GenBank/DDBJ databases">
        <title>A new hyperthermophilic archaea 'Ignisphaera cupida' sp. nov. and description of the family 'Ignisphaeraceae' fam. nov.</title>
        <authorList>
            <person name="Podosokorskaya O.A."/>
            <person name="Elcheninov A.G."/>
            <person name="Klukina A."/>
            <person name="Merkel A.Y."/>
        </authorList>
    </citation>
    <scope>NUCLEOTIDE SEQUENCE [LARGE SCALE GENOMIC DNA]</scope>
    <source>
        <strain evidence="6 7">4213-co</strain>
    </source>
</reference>
<proteinExistence type="predicted"/>
<dbReference type="GO" id="GO:0046872">
    <property type="term" value="F:metal ion binding"/>
    <property type="evidence" value="ECO:0007669"/>
    <property type="project" value="UniProtKB-KW"/>
</dbReference>
<keyword evidence="5" id="KW-1133">Transmembrane helix</keyword>
<comment type="subcellular location">
    <subcellularLocation>
        <location evidence="1">Cell envelope</location>
    </subcellularLocation>
</comment>
<keyword evidence="5" id="KW-0472">Membrane</keyword>
<evidence type="ECO:0000256" key="5">
    <source>
        <dbReference type="SAM" id="Phobius"/>
    </source>
</evidence>
<comment type="caution">
    <text evidence="6">The sequence shown here is derived from an EMBL/GenBank/DDBJ whole genome shotgun (WGS) entry which is preliminary data.</text>
</comment>
<dbReference type="InterPro" id="IPR006127">
    <property type="entry name" value="ZnuA-like"/>
</dbReference>
<feature type="transmembrane region" description="Helical" evidence="5">
    <location>
        <begin position="303"/>
        <end position="324"/>
    </location>
</feature>
<keyword evidence="2" id="KW-0813">Transport</keyword>
<dbReference type="AlphaFoldDB" id="A0ABD4Z735"/>
<dbReference type="Proteomes" id="UP001529235">
    <property type="component" value="Unassembled WGS sequence"/>
</dbReference>
<keyword evidence="7" id="KW-1185">Reference proteome</keyword>
<dbReference type="EMBL" id="JASNVW010000003">
    <property type="protein sequence ID" value="MDK6028944.1"/>
    <property type="molecule type" value="Genomic_DNA"/>
</dbReference>
<name>A0ABD4Z735_9CREN</name>
<evidence type="ECO:0000256" key="1">
    <source>
        <dbReference type="ARBA" id="ARBA00004196"/>
    </source>
</evidence>
<dbReference type="Gene3D" id="3.40.50.1980">
    <property type="entry name" value="Nitrogenase molybdenum iron protein domain"/>
    <property type="match status" value="1"/>
</dbReference>
<keyword evidence="3" id="KW-0479">Metal-binding</keyword>
<gene>
    <name evidence="6" type="ORF">QPL79_06170</name>
</gene>
<dbReference type="InterPro" id="IPR050492">
    <property type="entry name" value="Bact_metal-bind_prot9"/>
</dbReference>
<dbReference type="PANTHER" id="PTHR42953:SF1">
    <property type="entry name" value="METAL-BINDING PROTEIN HI_0362-RELATED"/>
    <property type="match status" value="1"/>
</dbReference>
<dbReference type="SUPFAM" id="SSF53807">
    <property type="entry name" value="Helical backbone' metal receptor"/>
    <property type="match status" value="1"/>
</dbReference>
<sequence>MKNQSLVSVTLLIIVTAIAIAPHTVAENSNGLTIVVTFPFLYNDIKMLVCQGDTVISLVKPGIDPHEYQLTPSDVDVLRKADLIVSTAHTAFEMQIENLVKSGEVKAKLVEIPRIPNITFLIHPQTGKVNYHGLLLYPKNYVSFIIYLESVLKNMRRSCADVYRRNMDSVLTELRKLDNSTRKLTGFLAIIDVPKIQYVVKWLELNISYILLKDEETPITPQDYQNIEIILKTNRDVVVIGTQGSSACDKLRELANAYGKPFLAFPNPLIYNGSLDYLKSVSQIVNSYNITFSHTKSEGDKNFVVITTTALAVAILVIILVFIARRSR</sequence>
<dbReference type="PANTHER" id="PTHR42953">
    <property type="entry name" value="HIGH-AFFINITY ZINC UPTAKE SYSTEM PROTEIN ZNUA-RELATED"/>
    <property type="match status" value="1"/>
</dbReference>
<accession>A0ABD4Z735</accession>
<protein>
    <submittedName>
        <fullName evidence="6">Zinc ABC transporter substrate-binding protein</fullName>
    </submittedName>
</protein>
<evidence type="ECO:0000313" key="6">
    <source>
        <dbReference type="EMBL" id="MDK6028944.1"/>
    </source>
</evidence>
<dbReference type="RefSeq" id="WP_285273928.1">
    <property type="nucleotide sequence ID" value="NZ_JASNVW010000003.1"/>
</dbReference>
<evidence type="ECO:0000256" key="3">
    <source>
        <dbReference type="ARBA" id="ARBA00022723"/>
    </source>
</evidence>
<keyword evidence="5" id="KW-0812">Transmembrane</keyword>
<keyword evidence="4" id="KW-0732">Signal</keyword>
<evidence type="ECO:0000256" key="4">
    <source>
        <dbReference type="ARBA" id="ARBA00022729"/>
    </source>
</evidence>
<organism evidence="6 7">
    <name type="scientific">Ignisphaera cupida</name>
    <dbReference type="NCBI Taxonomy" id="3050454"/>
    <lineage>
        <taxon>Archaea</taxon>
        <taxon>Thermoproteota</taxon>
        <taxon>Thermoprotei</taxon>
        <taxon>Desulfurococcales</taxon>
        <taxon>Desulfurococcaceae</taxon>
        <taxon>Ignisphaera</taxon>
    </lineage>
</organism>